<sequence>MASAASFNIHRIHYDKSKFTRVDDLTSEIRKLVAAKLDDLEV</sequence>
<dbReference type="EMBL" id="CP140639">
    <property type="protein sequence ID" value="WRW37738.1"/>
    <property type="molecule type" value="Genomic_DNA"/>
</dbReference>
<proteinExistence type="predicted"/>
<gene>
    <name evidence="1" type="ORF">U5G49_007364</name>
</gene>
<accession>A0ABZ1DNE2</accession>
<evidence type="ECO:0000313" key="1">
    <source>
        <dbReference type="EMBL" id="WRW37738.1"/>
    </source>
</evidence>
<organism evidence="1 2">
    <name type="scientific">Rhizobium indigoferae</name>
    <dbReference type="NCBI Taxonomy" id="158891"/>
    <lineage>
        <taxon>Bacteria</taxon>
        <taxon>Pseudomonadati</taxon>
        <taxon>Pseudomonadota</taxon>
        <taxon>Alphaproteobacteria</taxon>
        <taxon>Hyphomicrobiales</taxon>
        <taxon>Rhizobiaceae</taxon>
        <taxon>Rhizobium/Agrobacterium group</taxon>
        <taxon>Rhizobium</taxon>
    </lineage>
</organism>
<keyword evidence="1" id="KW-0614">Plasmid</keyword>
<keyword evidence="2" id="KW-1185">Reference proteome</keyword>
<dbReference type="RefSeq" id="WP_281365689.1">
    <property type="nucleotide sequence ID" value="NZ_BSOQ01000037.1"/>
</dbReference>
<protein>
    <submittedName>
        <fullName evidence="1">Uncharacterized protein</fullName>
    </submittedName>
</protein>
<evidence type="ECO:0000313" key="2">
    <source>
        <dbReference type="Proteomes" id="UP001322785"/>
    </source>
</evidence>
<name>A0ABZ1DNE2_9HYPH</name>
<dbReference type="Proteomes" id="UP001322785">
    <property type="component" value="Plasmid pRinCIP108029a"/>
</dbReference>
<geneLocation type="plasmid" evidence="1 2">
    <name>pRinCIP108029a</name>
</geneLocation>
<reference evidence="1 2" key="1">
    <citation type="submission" date="2023-12" db="EMBL/GenBank/DDBJ databases">
        <authorList>
            <person name="Menendez E."/>
            <person name="Kaur S."/>
            <person name="Flores-Felix J.D."/>
            <person name="diCenzo G.C."/>
            <person name="Peix A."/>
            <person name="Velazquez E."/>
        </authorList>
    </citation>
    <scope>NUCLEOTIDE SEQUENCE [LARGE SCALE GENOMIC DNA]</scope>
    <source>
        <strain evidence="1 2">CIP 108029</strain>
        <plasmid evidence="1 2">pRinCIP108029a</plasmid>
    </source>
</reference>